<dbReference type="RefSeq" id="XP_065643988.1">
    <property type="nucleotide sequence ID" value="XM_065787916.1"/>
</dbReference>
<accession>A0ABM4B571</accession>
<reference evidence="2" key="2">
    <citation type="submission" date="2025-08" db="UniProtKB">
        <authorList>
            <consortium name="RefSeq"/>
        </authorList>
    </citation>
    <scope>IDENTIFICATION</scope>
</reference>
<proteinExistence type="predicted"/>
<protein>
    <submittedName>
        <fullName evidence="2">Uncharacterized protein LOC136075287</fullName>
    </submittedName>
</protein>
<dbReference type="Proteomes" id="UP001652625">
    <property type="component" value="Chromosome 01"/>
</dbReference>
<reference evidence="1" key="1">
    <citation type="submission" date="2025-05" db="UniProtKB">
        <authorList>
            <consortium name="RefSeq"/>
        </authorList>
    </citation>
    <scope>NUCLEOTIDE SEQUENCE [LARGE SCALE GENOMIC DNA]</scope>
</reference>
<keyword evidence="1" id="KW-1185">Reference proteome</keyword>
<evidence type="ECO:0000313" key="1">
    <source>
        <dbReference type="Proteomes" id="UP001652625"/>
    </source>
</evidence>
<sequence>MFKWLQREKFTQNLSRRSLPNIHSSDICQYGYQNKLNWSEVYPSNEPIKKSESTAKLLEKMEKFQMMLQTELFKELKSFEGQLYFSPKARLNRCVPKSENAQRLDRVANNMRRHSSPVVPTTFASSNIEEFKKKDFNIPSFSNVLKFSERNNKCKKDDNEAVDNIVDNVVNKDFDCFDAINCIEHKYQHQKREYENEYNYNNEDLRDKKDVVQIVSENSGLKLRRASSPGFLGIKLKNEQQKSTSLPQVLVENNNNEFTSLTFDDF</sequence>
<evidence type="ECO:0000313" key="2">
    <source>
        <dbReference type="RefSeq" id="XP_065643988.1"/>
    </source>
</evidence>
<dbReference type="GeneID" id="136075287"/>
<name>A0ABM4B571_HYDVU</name>
<gene>
    <name evidence="2" type="primary">LOC136075287</name>
</gene>
<organism evidence="1 2">
    <name type="scientific">Hydra vulgaris</name>
    <name type="common">Hydra</name>
    <name type="synonym">Hydra attenuata</name>
    <dbReference type="NCBI Taxonomy" id="6087"/>
    <lineage>
        <taxon>Eukaryota</taxon>
        <taxon>Metazoa</taxon>
        <taxon>Cnidaria</taxon>
        <taxon>Hydrozoa</taxon>
        <taxon>Hydroidolina</taxon>
        <taxon>Anthoathecata</taxon>
        <taxon>Aplanulata</taxon>
        <taxon>Hydridae</taxon>
        <taxon>Hydra</taxon>
    </lineage>
</organism>